<feature type="compositionally biased region" description="Polar residues" evidence="1">
    <location>
        <begin position="217"/>
        <end position="231"/>
    </location>
</feature>
<feature type="compositionally biased region" description="Basic and acidic residues" evidence="1">
    <location>
        <begin position="270"/>
        <end position="283"/>
    </location>
</feature>
<dbReference type="Proteomes" id="UP000217199">
    <property type="component" value="Unassembled WGS sequence"/>
</dbReference>
<feature type="region of interest" description="Disordered" evidence="1">
    <location>
        <begin position="270"/>
        <end position="294"/>
    </location>
</feature>
<proteinExistence type="predicted"/>
<dbReference type="OrthoDB" id="3268684at2759"/>
<dbReference type="EMBL" id="NBII01000009">
    <property type="protein sequence ID" value="PAV15799.1"/>
    <property type="molecule type" value="Genomic_DNA"/>
</dbReference>
<name>A0A286U8E3_9AGAM</name>
<dbReference type="AlphaFoldDB" id="A0A286U8E3"/>
<keyword evidence="3" id="KW-1185">Reference proteome</keyword>
<sequence>MANILAFDGASPATSSFSAEEQPVAGPSVPRGNMDIRFLDCLNTDFTHLLRFSIAANQMVRLLKTEDARSIEEIQVKLVENLEVAKETLSEAGASPRPFIPCPAHLAEYRQAYYDMLHAAQPLVPHIQDVAVQIRLRRLLLPLTSTSHFRFGLANKSNHSLKKPLSPITTWWDSQRKSLKGRFGLRTTSKLSVLGPSSRRLFRRQNALVKVRRSAEKSASQGRFESGVQQKRCSDSEVTGKALPFGETDINSAPQLPEHHMDGIISERDDSLLSSDEEKRVHSSEGSSRAYCGTSHIEESGIINNEAEVEAETLSTVSSLPESAEKSAENSGGQEEGTKETEKKEDENEWKLTYNWADSGEEPCLPKGYTWATSWPTGPETEKDSVFAPGGILGPNFFEQVRQAQLQAQLHQQQEAEKQSTDTCSVM</sequence>
<accession>A0A286U8E3</accession>
<reference evidence="2 3" key="1">
    <citation type="journal article" date="2017" name="Mol. Ecol.">
        <title>Comparative and population genomic landscape of Phellinus noxius: A hypervariable fungus causing root rot in trees.</title>
        <authorList>
            <person name="Chung C.L."/>
            <person name="Lee T.J."/>
            <person name="Akiba M."/>
            <person name="Lee H.H."/>
            <person name="Kuo T.H."/>
            <person name="Liu D."/>
            <person name="Ke H.M."/>
            <person name="Yokoi T."/>
            <person name="Roa M.B."/>
            <person name="Lu M.J."/>
            <person name="Chang Y.Y."/>
            <person name="Ann P.J."/>
            <person name="Tsai J.N."/>
            <person name="Chen C.Y."/>
            <person name="Tzean S.S."/>
            <person name="Ota Y."/>
            <person name="Hattori T."/>
            <person name="Sahashi N."/>
            <person name="Liou R.F."/>
            <person name="Kikuchi T."/>
            <person name="Tsai I.J."/>
        </authorList>
    </citation>
    <scope>NUCLEOTIDE SEQUENCE [LARGE SCALE GENOMIC DNA]</scope>
    <source>
        <strain evidence="2 3">FFPRI411160</strain>
    </source>
</reference>
<feature type="compositionally biased region" description="Basic and acidic residues" evidence="1">
    <location>
        <begin position="336"/>
        <end position="349"/>
    </location>
</feature>
<dbReference type="InParanoid" id="A0A286U8E3"/>
<protein>
    <submittedName>
        <fullName evidence="2">Uncharacterized protein</fullName>
    </submittedName>
</protein>
<feature type="region of interest" description="Disordered" evidence="1">
    <location>
        <begin position="310"/>
        <end position="349"/>
    </location>
</feature>
<evidence type="ECO:0000313" key="2">
    <source>
        <dbReference type="EMBL" id="PAV15799.1"/>
    </source>
</evidence>
<gene>
    <name evidence="2" type="ORF">PNOK_0865700</name>
</gene>
<evidence type="ECO:0000256" key="1">
    <source>
        <dbReference type="SAM" id="MobiDB-lite"/>
    </source>
</evidence>
<feature type="region of interest" description="Disordered" evidence="1">
    <location>
        <begin position="213"/>
        <end position="257"/>
    </location>
</feature>
<organism evidence="2 3">
    <name type="scientific">Pyrrhoderma noxium</name>
    <dbReference type="NCBI Taxonomy" id="2282107"/>
    <lineage>
        <taxon>Eukaryota</taxon>
        <taxon>Fungi</taxon>
        <taxon>Dikarya</taxon>
        <taxon>Basidiomycota</taxon>
        <taxon>Agaricomycotina</taxon>
        <taxon>Agaricomycetes</taxon>
        <taxon>Hymenochaetales</taxon>
        <taxon>Hymenochaetaceae</taxon>
        <taxon>Pyrrhoderma</taxon>
    </lineage>
</organism>
<evidence type="ECO:0000313" key="3">
    <source>
        <dbReference type="Proteomes" id="UP000217199"/>
    </source>
</evidence>
<comment type="caution">
    <text evidence="2">The sequence shown here is derived from an EMBL/GenBank/DDBJ whole genome shotgun (WGS) entry which is preliminary data.</text>
</comment>